<dbReference type="GeneTree" id="ENSGT01010000222294"/>
<accession>A0A8C5AHX5</accession>
<evidence type="ECO:0000313" key="4">
    <source>
        <dbReference type="Ensembl" id="ENSGMOP00000031912.1"/>
    </source>
</evidence>
<dbReference type="Gene3D" id="2.60.40.10">
    <property type="entry name" value="Immunoglobulins"/>
    <property type="match status" value="2"/>
</dbReference>
<keyword evidence="2" id="KW-1133">Transmembrane helix</keyword>
<dbReference type="AlphaFoldDB" id="A0A8C5AHX5"/>
<evidence type="ECO:0000259" key="3">
    <source>
        <dbReference type="PROSITE" id="PS50835"/>
    </source>
</evidence>
<dbReference type="OMA" id="REPTEEH"/>
<dbReference type="Pfam" id="PF13895">
    <property type="entry name" value="Ig_2"/>
    <property type="match status" value="1"/>
</dbReference>
<protein>
    <recommendedName>
        <fullName evidence="3">Ig-like domain-containing protein</fullName>
    </recommendedName>
</protein>
<proteinExistence type="predicted"/>
<dbReference type="InterPro" id="IPR003599">
    <property type="entry name" value="Ig_sub"/>
</dbReference>
<dbReference type="Ensembl" id="ENSGMOT00000064419.1">
    <property type="protein sequence ID" value="ENSGMOP00000031912.1"/>
    <property type="gene ID" value="ENSGMOG00000029023.1"/>
</dbReference>
<dbReference type="PROSITE" id="PS50835">
    <property type="entry name" value="IG_LIKE"/>
    <property type="match status" value="1"/>
</dbReference>
<keyword evidence="2" id="KW-0812">Transmembrane</keyword>
<name>A0A8C5AHX5_GADMO</name>
<feature type="transmembrane region" description="Helical" evidence="2">
    <location>
        <begin position="131"/>
        <end position="154"/>
    </location>
</feature>
<dbReference type="SMART" id="SM00409">
    <property type="entry name" value="IG"/>
    <property type="match status" value="1"/>
</dbReference>
<evidence type="ECO:0000256" key="1">
    <source>
        <dbReference type="SAM" id="MobiDB-lite"/>
    </source>
</evidence>
<feature type="domain" description="Ig-like" evidence="3">
    <location>
        <begin position="43"/>
        <end position="127"/>
    </location>
</feature>
<feature type="compositionally biased region" description="Polar residues" evidence="1">
    <location>
        <begin position="263"/>
        <end position="274"/>
    </location>
</feature>
<evidence type="ECO:0000256" key="2">
    <source>
        <dbReference type="SAM" id="Phobius"/>
    </source>
</evidence>
<dbReference type="InterPro" id="IPR003598">
    <property type="entry name" value="Ig_sub2"/>
</dbReference>
<dbReference type="PANTHER" id="PTHR46013:SF7">
    <property type="entry name" value="IG-LIKE DOMAIN-CONTAINING PROTEIN"/>
    <property type="match status" value="1"/>
</dbReference>
<sequence>MNHGQPLVFGHILSTDSGQYRCDAQNKLGKESVSISINVQYGPNHTSVYSSPSGGIEEGSSVTLSCSSDANPAANYTWFREHEDSVRESGQNYTITNITSEHEGNYYCQAHNAFGRHNSSFLFIKVTSSSLTAMVAVSTIVMLLATILLLVFLWMRRKRAFRKACEQGGRPDTVEEPLPVPVYENASALTNQMVPTALREPTEEHDDLHYASIHTSRSKNQEVPRWLPGSRVQSDQTDALFYSVVNVKRPNAVPGEREKTEATETSVLYSTVKK</sequence>
<dbReference type="InterPro" id="IPR036179">
    <property type="entry name" value="Ig-like_dom_sf"/>
</dbReference>
<dbReference type="InterPro" id="IPR007110">
    <property type="entry name" value="Ig-like_dom"/>
</dbReference>
<reference evidence="4" key="2">
    <citation type="submission" date="2025-09" db="UniProtKB">
        <authorList>
            <consortium name="Ensembl"/>
        </authorList>
    </citation>
    <scope>IDENTIFICATION</scope>
</reference>
<reference evidence="4" key="1">
    <citation type="submission" date="2025-08" db="UniProtKB">
        <authorList>
            <consortium name="Ensembl"/>
        </authorList>
    </citation>
    <scope>IDENTIFICATION</scope>
</reference>
<dbReference type="Proteomes" id="UP000694546">
    <property type="component" value="Chromosome 23"/>
</dbReference>
<dbReference type="SMART" id="SM00408">
    <property type="entry name" value="IGc2"/>
    <property type="match status" value="1"/>
</dbReference>
<keyword evidence="2" id="KW-0472">Membrane</keyword>
<feature type="region of interest" description="Disordered" evidence="1">
    <location>
        <begin position="253"/>
        <end position="274"/>
    </location>
</feature>
<organism evidence="4 5">
    <name type="scientific">Gadus morhua</name>
    <name type="common">Atlantic cod</name>
    <dbReference type="NCBI Taxonomy" id="8049"/>
    <lineage>
        <taxon>Eukaryota</taxon>
        <taxon>Metazoa</taxon>
        <taxon>Chordata</taxon>
        <taxon>Craniata</taxon>
        <taxon>Vertebrata</taxon>
        <taxon>Euteleostomi</taxon>
        <taxon>Actinopterygii</taxon>
        <taxon>Neopterygii</taxon>
        <taxon>Teleostei</taxon>
        <taxon>Neoteleostei</taxon>
        <taxon>Acanthomorphata</taxon>
        <taxon>Zeiogadaria</taxon>
        <taxon>Gadariae</taxon>
        <taxon>Gadiformes</taxon>
        <taxon>Gadoidei</taxon>
        <taxon>Gadidae</taxon>
        <taxon>Gadus</taxon>
    </lineage>
</organism>
<dbReference type="PANTHER" id="PTHR46013">
    <property type="entry name" value="VASCULAR CELL ADHESION MOLECULE 1"/>
    <property type="match status" value="1"/>
</dbReference>
<dbReference type="SUPFAM" id="SSF48726">
    <property type="entry name" value="Immunoglobulin"/>
    <property type="match status" value="2"/>
</dbReference>
<evidence type="ECO:0000313" key="5">
    <source>
        <dbReference type="Proteomes" id="UP000694546"/>
    </source>
</evidence>
<dbReference type="InterPro" id="IPR013783">
    <property type="entry name" value="Ig-like_fold"/>
</dbReference>
<keyword evidence="5" id="KW-1185">Reference proteome</keyword>